<evidence type="ECO:0000256" key="1">
    <source>
        <dbReference type="SAM" id="MobiDB-lite"/>
    </source>
</evidence>
<feature type="region of interest" description="Disordered" evidence="1">
    <location>
        <begin position="1"/>
        <end position="57"/>
    </location>
</feature>
<evidence type="ECO:0000256" key="2">
    <source>
        <dbReference type="SAM" id="Phobius"/>
    </source>
</evidence>
<dbReference type="Proteomes" id="UP000070501">
    <property type="component" value="Unassembled WGS sequence"/>
</dbReference>
<sequence length="196" mass="21975">MASTNEHSQDHQQQQQQQEQPPTYHDDEGEDSVTANLLPGDADDVLPSHVSPAKDDKSGARWLSRLGQMAIAHVSAIICFIVGAFFATCPRPRHWIPYPFRQILVMILASLIVIPPSLLRRTGSSFGPTVRMRRLLMSYAGMAIAMYALVFTSDDVHIEFRWDSLIWYSTYDGPQLGYLTRTLLAVAGFTMHRAGK</sequence>
<keyword evidence="2" id="KW-0472">Membrane</keyword>
<feature type="transmembrane region" description="Helical" evidence="2">
    <location>
        <begin position="100"/>
        <end position="119"/>
    </location>
</feature>
<feature type="transmembrane region" description="Helical" evidence="2">
    <location>
        <begin position="70"/>
        <end position="88"/>
    </location>
</feature>
<proteinExistence type="predicted"/>
<evidence type="ECO:0000313" key="4">
    <source>
        <dbReference type="Proteomes" id="UP000070501"/>
    </source>
</evidence>
<dbReference type="AlphaFoldDB" id="A0A136JC19"/>
<feature type="transmembrane region" description="Helical" evidence="2">
    <location>
        <begin position="135"/>
        <end position="153"/>
    </location>
</feature>
<feature type="non-terminal residue" evidence="3">
    <location>
        <position position="196"/>
    </location>
</feature>
<dbReference type="InParanoid" id="A0A136JC19"/>
<name>A0A136JC19_9PEZI</name>
<dbReference type="OrthoDB" id="4762810at2759"/>
<gene>
    <name evidence="3" type="ORF">Micbo1qcDRAFT_159985</name>
</gene>
<keyword evidence="2" id="KW-1133">Transmembrane helix</keyword>
<feature type="compositionally biased region" description="Low complexity" evidence="1">
    <location>
        <begin position="11"/>
        <end position="20"/>
    </location>
</feature>
<evidence type="ECO:0000313" key="3">
    <source>
        <dbReference type="EMBL" id="KXJ94719.1"/>
    </source>
</evidence>
<reference evidence="4" key="1">
    <citation type="submission" date="2016-02" db="EMBL/GenBank/DDBJ databases">
        <title>Draft genome sequence of Microdochium bolleyi, a fungal endophyte of beachgrass.</title>
        <authorList>
            <consortium name="DOE Joint Genome Institute"/>
            <person name="David A.S."/>
            <person name="May G."/>
            <person name="Haridas S."/>
            <person name="Lim J."/>
            <person name="Wang M."/>
            <person name="Labutti K."/>
            <person name="Lipzen A."/>
            <person name="Barry K."/>
            <person name="Grigoriev I.V."/>
        </authorList>
    </citation>
    <scope>NUCLEOTIDE SEQUENCE [LARGE SCALE GENOMIC DNA]</scope>
    <source>
        <strain evidence="4">J235TASD1</strain>
    </source>
</reference>
<protein>
    <submittedName>
        <fullName evidence="3">Uncharacterized protein</fullName>
    </submittedName>
</protein>
<keyword evidence="4" id="KW-1185">Reference proteome</keyword>
<accession>A0A136JC19</accession>
<organism evidence="3 4">
    <name type="scientific">Microdochium bolleyi</name>
    <dbReference type="NCBI Taxonomy" id="196109"/>
    <lineage>
        <taxon>Eukaryota</taxon>
        <taxon>Fungi</taxon>
        <taxon>Dikarya</taxon>
        <taxon>Ascomycota</taxon>
        <taxon>Pezizomycotina</taxon>
        <taxon>Sordariomycetes</taxon>
        <taxon>Xylariomycetidae</taxon>
        <taxon>Xylariales</taxon>
        <taxon>Microdochiaceae</taxon>
        <taxon>Microdochium</taxon>
    </lineage>
</organism>
<dbReference type="EMBL" id="KQ964247">
    <property type="protein sequence ID" value="KXJ94719.1"/>
    <property type="molecule type" value="Genomic_DNA"/>
</dbReference>
<keyword evidence="2" id="KW-0812">Transmembrane</keyword>